<name>A0ABQ1MZG1_9BACT</name>
<evidence type="ECO:0000313" key="1">
    <source>
        <dbReference type="EMBL" id="GGC49485.1"/>
    </source>
</evidence>
<dbReference type="InterPro" id="IPR019861">
    <property type="entry name" value="PorP/SprF_Bacteroidetes"/>
</dbReference>
<accession>A0ABQ1MZG1</accession>
<keyword evidence="2" id="KW-1185">Reference proteome</keyword>
<dbReference type="NCBIfam" id="TIGR03519">
    <property type="entry name" value="T9SS_PorP_fam"/>
    <property type="match status" value="1"/>
</dbReference>
<dbReference type="Pfam" id="PF11751">
    <property type="entry name" value="PorP_SprF"/>
    <property type="match status" value="1"/>
</dbReference>
<proteinExistence type="predicted"/>
<dbReference type="EMBL" id="BMFD01000013">
    <property type="protein sequence ID" value="GGC49485.1"/>
    <property type="molecule type" value="Genomic_DNA"/>
</dbReference>
<gene>
    <name evidence="1" type="ORF">GCM10010993_29980</name>
</gene>
<reference evidence="2" key="1">
    <citation type="journal article" date="2019" name="Int. J. Syst. Evol. Microbiol.">
        <title>The Global Catalogue of Microorganisms (GCM) 10K type strain sequencing project: providing services to taxonomists for standard genome sequencing and annotation.</title>
        <authorList>
            <consortium name="The Broad Institute Genomics Platform"/>
            <consortium name="The Broad Institute Genome Sequencing Center for Infectious Disease"/>
            <person name="Wu L."/>
            <person name="Ma J."/>
        </authorList>
    </citation>
    <scope>NUCLEOTIDE SEQUENCE [LARGE SCALE GENOMIC DNA]</scope>
    <source>
        <strain evidence="2">CGMCC 1.12479</strain>
    </source>
</reference>
<protein>
    <recommendedName>
        <fullName evidence="3">Bacteroidetes-specific membrane protein</fullName>
    </recommendedName>
</protein>
<evidence type="ECO:0008006" key="3">
    <source>
        <dbReference type="Google" id="ProtNLM"/>
    </source>
</evidence>
<sequence length="317" mass="35801">MKKIFLLTLFITFISLASYGQGRRYMSQFNHFQNYFNAGMTGYEGSTIKGFVRNQWSGFDGAPQLYYLSTELDFSEMRGDKDAALIGQNAVGVNFLSESYGAFLDTEIQATYAARIRVSRNANLRLGAAITYANSRLDGNSLNTEQANDPTVSQYLNSFANMGIVDFNLGLALTHQNYYIGYSMQNINQGSIRFGDVFFDKKPRVSVFQSGFRQAISSTVSIASHVMYRAQNDLPNHFEANIKGIFLDKIWLGVGHRVDYANNFTFGVVHNQIKLGYTHEIPTNKSYLIPQPTHEFIATFSLWRKYGKAGDDNLVIW</sequence>
<dbReference type="Proteomes" id="UP000635885">
    <property type="component" value="Unassembled WGS sequence"/>
</dbReference>
<evidence type="ECO:0000313" key="2">
    <source>
        <dbReference type="Proteomes" id="UP000635885"/>
    </source>
</evidence>
<dbReference type="RefSeq" id="WP_188443919.1">
    <property type="nucleotide sequence ID" value="NZ_BMFD01000013.1"/>
</dbReference>
<organism evidence="1 2">
    <name type="scientific">Belliella aquatica</name>
    <dbReference type="NCBI Taxonomy" id="1323734"/>
    <lineage>
        <taxon>Bacteria</taxon>
        <taxon>Pseudomonadati</taxon>
        <taxon>Bacteroidota</taxon>
        <taxon>Cytophagia</taxon>
        <taxon>Cytophagales</taxon>
        <taxon>Cyclobacteriaceae</taxon>
        <taxon>Belliella</taxon>
    </lineage>
</organism>
<comment type="caution">
    <text evidence="1">The sequence shown here is derived from an EMBL/GenBank/DDBJ whole genome shotgun (WGS) entry which is preliminary data.</text>
</comment>